<keyword evidence="9" id="KW-0812">Transmembrane</keyword>
<dbReference type="SMART" id="SM00387">
    <property type="entry name" value="HATPase_c"/>
    <property type="match status" value="1"/>
</dbReference>
<dbReference type="EC" id="2.7.13.3" evidence="2"/>
<evidence type="ECO:0000256" key="4">
    <source>
        <dbReference type="ARBA" id="ARBA00022679"/>
    </source>
</evidence>
<gene>
    <name evidence="11" type="ORF">ACFSB2_24690</name>
</gene>
<evidence type="ECO:0000256" key="8">
    <source>
        <dbReference type="ARBA" id="ARBA00023012"/>
    </source>
</evidence>
<protein>
    <recommendedName>
        <fullName evidence="2">histidine kinase</fullName>
        <ecNumber evidence="2">2.7.13.3</ecNumber>
    </recommendedName>
</protein>
<accession>A0ABW4JPD8</accession>
<dbReference type="GO" id="GO:0016301">
    <property type="term" value="F:kinase activity"/>
    <property type="evidence" value="ECO:0007669"/>
    <property type="project" value="UniProtKB-KW"/>
</dbReference>
<evidence type="ECO:0000256" key="2">
    <source>
        <dbReference type="ARBA" id="ARBA00012438"/>
    </source>
</evidence>
<dbReference type="InterPro" id="IPR050482">
    <property type="entry name" value="Sensor_HK_TwoCompSys"/>
</dbReference>
<evidence type="ECO:0000256" key="5">
    <source>
        <dbReference type="ARBA" id="ARBA00022741"/>
    </source>
</evidence>
<evidence type="ECO:0000256" key="1">
    <source>
        <dbReference type="ARBA" id="ARBA00000085"/>
    </source>
</evidence>
<keyword evidence="4" id="KW-0808">Transferase</keyword>
<dbReference type="RefSeq" id="WP_377945788.1">
    <property type="nucleotide sequence ID" value="NZ_JBHUCX010000099.1"/>
</dbReference>
<keyword evidence="8" id="KW-0902">Two-component regulatory system</keyword>
<keyword evidence="9" id="KW-0472">Membrane</keyword>
<evidence type="ECO:0000256" key="6">
    <source>
        <dbReference type="ARBA" id="ARBA00022777"/>
    </source>
</evidence>
<dbReference type="Pfam" id="PF02518">
    <property type="entry name" value="HATPase_c"/>
    <property type="match status" value="1"/>
</dbReference>
<dbReference type="InterPro" id="IPR011712">
    <property type="entry name" value="Sig_transdc_His_kin_sub3_dim/P"/>
</dbReference>
<comment type="catalytic activity">
    <reaction evidence="1">
        <text>ATP + protein L-histidine = ADP + protein N-phospho-L-histidine.</text>
        <dbReference type="EC" id="2.7.13.3"/>
    </reaction>
</comment>
<dbReference type="Pfam" id="PF07730">
    <property type="entry name" value="HisKA_3"/>
    <property type="match status" value="1"/>
</dbReference>
<dbReference type="PANTHER" id="PTHR24421">
    <property type="entry name" value="NITRATE/NITRITE SENSOR PROTEIN NARX-RELATED"/>
    <property type="match status" value="1"/>
</dbReference>
<dbReference type="InterPro" id="IPR003594">
    <property type="entry name" value="HATPase_dom"/>
</dbReference>
<dbReference type="PANTHER" id="PTHR24421:SF10">
    <property type="entry name" value="NITRATE_NITRITE SENSOR PROTEIN NARQ"/>
    <property type="match status" value="1"/>
</dbReference>
<keyword evidence="6 11" id="KW-0418">Kinase</keyword>
<dbReference type="Gene3D" id="3.30.565.10">
    <property type="entry name" value="Histidine kinase-like ATPase, C-terminal domain"/>
    <property type="match status" value="1"/>
</dbReference>
<keyword evidence="12" id="KW-1185">Reference proteome</keyword>
<feature type="transmembrane region" description="Helical" evidence="9">
    <location>
        <begin position="21"/>
        <end position="38"/>
    </location>
</feature>
<evidence type="ECO:0000256" key="7">
    <source>
        <dbReference type="ARBA" id="ARBA00022840"/>
    </source>
</evidence>
<dbReference type="CDD" id="cd16917">
    <property type="entry name" value="HATPase_UhpB-NarQ-NarX-like"/>
    <property type="match status" value="1"/>
</dbReference>
<reference evidence="12" key="1">
    <citation type="journal article" date="2019" name="Int. J. Syst. Evol. Microbiol.">
        <title>The Global Catalogue of Microorganisms (GCM) 10K type strain sequencing project: providing services to taxonomists for standard genome sequencing and annotation.</title>
        <authorList>
            <consortium name="The Broad Institute Genomics Platform"/>
            <consortium name="The Broad Institute Genome Sequencing Center for Infectious Disease"/>
            <person name="Wu L."/>
            <person name="Ma J."/>
        </authorList>
    </citation>
    <scope>NUCLEOTIDE SEQUENCE [LARGE SCALE GENOMIC DNA]</scope>
    <source>
        <strain evidence="12">CGMCC 1.12286</strain>
    </source>
</reference>
<evidence type="ECO:0000259" key="10">
    <source>
        <dbReference type="PROSITE" id="PS50109"/>
    </source>
</evidence>
<dbReference type="Proteomes" id="UP001597079">
    <property type="component" value="Unassembled WGS sequence"/>
</dbReference>
<dbReference type="EMBL" id="JBHUCX010000099">
    <property type="protein sequence ID" value="MFD1677866.1"/>
    <property type="molecule type" value="Genomic_DNA"/>
</dbReference>
<dbReference type="PROSITE" id="PS50109">
    <property type="entry name" value="HIS_KIN"/>
    <property type="match status" value="1"/>
</dbReference>
<feature type="transmembrane region" description="Helical" evidence="9">
    <location>
        <begin position="80"/>
        <end position="104"/>
    </location>
</feature>
<dbReference type="InterPro" id="IPR036890">
    <property type="entry name" value="HATPase_C_sf"/>
</dbReference>
<keyword evidence="7" id="KW-0067">ATP-binding</keyword>
<feature type="domain" description="Histidine kinase" evidence="10">
    <location>
        <begin position="337"/>
        <end position="422"/>
    </location>
</feature>
<comment type="caution">
    <text evidence="11">The sequence shown here is derived from an EMBL/GenBank/DDBJ whole genome shotgun (WGS) entry which is preliminary data.</text>
</comment>
<evidence type="ECO:0000256" key="3">
    <source>
        <dbReference type="ARBA" id="ARBA00022553"/>
    </source>
</evidence>
<keyword evidence="9" id="KW-1133">Transmembrane helix</keyword>
<name>A0ABW4JPD8_9BACL</name>
<feature type="transmembrane region" description="Helical" evidence="9">
    <location>
        <begin position="157"/>
        <end position="181"/>
    </location>
</feature>
<evidence type="ECO:0000313" key="11">
    <source>
        <dbReference type="EMBL" id="MFD1677866.1"/>
    </source>
</evidence>
<keyword evidence="5" id="KW-0547">Nucleotide-binding</keyword>
<evidence type="ECO:0000256" key="9">
    <source>
        <dbReference type="SAM" id="Phobius"/>
    </source>
</evidence>
<dbReference type="InterPro" id="IPR005467">
    <property type="entry name" value="His_kinase_dom"/>
</dbReference>
<dbReference type="SUPFAM" id="SSF55874">
    <property type="entry name" value="ATPase domain of HSP90 chaperone/DNA topoisomerase II/histidine kinase"/>
    <property type="match status" value="1"/>
</dbReference>
<evidence type="ECO:0000313" key="12">
    <source>
        <dbReference type="Proteomes" id="UP001597079"/>
    </source>
</evidence>
<sequence length="426" mass="47981">MHEAVDSHAVKRIHSGHEPRGLWLTLRLFAQILVVIYYTNVPQMTWQRTIFIIGAVALMGTNLILFIWRDDMIWRTVQRVTLLFECVLITLLSVFLAIVSPFGPAILLTLPTLLTLTSLYKGDWWQWLLSLVPVIDIAWMCVIGAKMQTGEQTTDPALSWWLVAMLYAIIVGVGTTLAFLLQVQTNARQQLLLTMAQVQEQARQLRIVNNQVNEYADKVYHLATAEERNRIAGEIHDTVAHRLTALLVQLQAARRIWTQDADRETTQENLVVCEALAREALDEVRTSVRAIRRTSADEGITSLRRLVLQFTKLTGMETFFTADPALGSLPAQMMAVLYRVIQEALTNAQRHGRATRVEVHLYQNGAYVTLEVKDNGKGTAEVAMGFGLSSMQHRLQQYGGDLQIESEPGLGFRLTAQLPTWEGAYG</sequence>
<keyword evidence="3" id="KW-0597">Phosphoprotein</keyword>
<dbReference type="Gene3D" id="1.20.5.1930">
    <property type="match status" value="1"/>
</dbReference>
<organism evidence="11 12">
    <name type="scientific">Alicyclobacillus fodiniaquatilis</name>
    <dbReference type="NCBI Taxonomy" id="1661150"/>
    <lineage>
        <taxon>Bacteria</taxon>
        <taxon>Bacillati</taxon>
        <taxon>Bacillota</taxon>
        <taxon>Bacilli</taxon>
        <taxon>Bacillales</taxon>
        <taxon>Alicyclobacillaceae</taxon>
        <taxon>Alicyclobacillus</taxon>
    </lineage>
</organism>
<feature type="transmembrane region" description="Helical" evidence="9">
    <location>
        <begin position="124"/>
        <end position="145"/>
    </location>
</feature>
<proteinExistence type="predicted"/>
<feature type="transmembrane region" description="Helical" evidence="9">
    <location>
        <begin position="50"/>
        <end position="68"/>
    </location>
</feature>